<name>A0A8T2EVX2_9BRAS</name>
<evidence type="ECO:0000313" key="2">
    <source>
        <dbReference type="Proteomes" id="UP000694240"/>
    </source>
</evidence>
<sequence length="101" mass="10941">GTKTNQSDVFLGSPNLGIEFPTIGSSSAGQILFNIIHRKSAKMLRSVEKSVHRDVSLLTGKCCRAVFATLPVTCFLKLTSELELPMTNFRNICDAGKPPTS</sequence>
<comment type="caution">
    <text evidence="1">The sequence shown here is derived from an EMBL/GenBank/DDBJ whole genome shotgun (WGS) entry which is preliminary data.</text>
</comment>
<gene>
    <name evidence="1" type="ORF">ISN45_At03g000550</name>
</gene>
<protein>
    <submittedName>
        <fullName evidence="1">Uncharacterized protein</fullName>
    </submittedName>
</protein>
<proteinExistence type="predicted"/>
<keyword evidence="2" id="KW-1185">Reference proteome</keyword>
<accession>A0A8T2EVX2</accession>
<reference evidence="1 2" key="1">
    <citation type="submission" date="2020-12" db="EMBL/GenBank/DDBJ databases">
        <title>Concerted genomic and epigenomic changes stabilize Arabidopsis allopolyploids.</title>
        <authorList>
            <person name="Chen Z."/>
        </authorList>
    </citation>
    <scope>NUCLEOTIDE SEQUENCE [LARGE SCALE GENOMIC DNA]</scope>
    <source>
        <strain evidence="1">Allo738</strain>
        <tissue evidence="1">Leaf</tissue>
    </source>
</reference>
<organism evidence="1 2">
    <name type="scientific">Arabidopsis thaliana x Arabidopsis arenosa</name>
    <dbReference type="NCBI Taxonomy" id="1240361"/>
    <lineage>
        <taxon>Eukaryota</taxon>
        <taxon>Viridiplantae</taxon>
        <taxon>Streptophyta</taxon>
        <taxon>Embryophyta</taxon>
        <taxon>Tracheophyta</taxon>
        <taxon>Spermatophyta</taxon>
        <taxon>Magnoliopsida</taxon>
        <taxon>eudicotyledons</taxon>
        <taxon>Gunneridae</taxon>
        <taxon>Pentapetalae</taxon>
        <taxon>rosids</taxon>
        <taxon>malvids</taxon>
        <taxon>Brassicales</taxon>
        <taxon>Brassicaceae</taxon>
        <taxon>Camelineae</taxon>
        <taxon>Arabidopsis</taxon>
    </lineage>
</organism>
<dbReference type="AlphaFoldDB" id="A0A8T2EVX2"/>
<dbReference type="EMBL" id="JAEFBK010000003">
    <property type="protein sequence ID" value="KAG7623601.1"/>
    <property type="molecule type" value="Genomic_DNA"/>
</dbReference>
<dbReference type="Proteomes" id="UP000694240">
    <property type="component" value="Chromosome 3"/>
</dbReference>
<feature type="non-terminal residue" evidence="1">
    <location>
        <position position="101"/>
    </location>
</feature>
<feature type="non-terminal residue" evidence="1">
    <location>
        <position position="1"/>
    </location>
</feature>
<evidence type="ECO:0000313" key="1">
    <source>
        <dbReference type="EMBL" id="KAG7623601.1"/>
    </source>
</evidence>